<dbReference type="SUPFAM" id="SSF49899">
    <property type="entry name" value="Concanavalin A-like lectins/glucanases"/>
    <property type="match status" value="1"/>
</dbReference>
<dbReference type="Proteomes" id="UP000612746">
    <property type="component" value="Unassembled WGS sequence"/>
</dbReference>
<dbReference type="OrthoDB" id="25131at2759"/>
<dbReference type="InterPro" id="IPR013320">
    <property type="entry name" value="ConA-like_dom_sf"/>
</dbReference>
<feature type="domain" description="GH16" evidence="2">
    <location>
        <begin position="43"/>
        <end position="283"/>
    </location>
</feature>
<dbReference type="GO" id="GO:0004553">
    <property type="term" value="F:hydrolase activity, hydrolyzing O-glycosyl compounds"/>
    <property type="evidence" value="ECO:0007669"/>
    <property type="project" value="InterPro"/>
</dbReference>
<dbReference type="CDD" id="cd00413">
    <property type="entry name" value="Glyco_hydrolase_16"/>
    <property type="match status" value="1"/>
</dbReference>
<proteinExistence type="predicted"/>
<reference evidence="3" key="1">
    <citation type="submission" date="2020-12" db="EMBL/GenBank/DDBJ databases">
        <title>Metabolic potential, ecology and presence of endohyphal bacteria is reflected in genomic diversity of Mucoromycotina.</title>
        <authorList>
            <person name="Muszewska A."/>
            <person name="Okrasinska A."/>
            <person name="Steczkiewicz K."/>
            <person name="Drgas O."/>
            <person name="Orlowska M."/>
            <person name="Perlinska-Lenart U."/>
            <person name="Aleksandrzak-Piekarczyk T."/>
            <person name="Szatraj K."/>
            <person name="Zielenkiewicz U."/>
            <person name="Pilsyk S."/>
            <person name="Malc E."/>
            <person name="Mieczkowski P."/>
            <person name="Kruszewska J.S."/>
            <person name="Biernat P."/>
            <person name="Pawlowska J."/>
        </authorList>
    </citation>
    <scope>NUCLEOTIDE SEQUENCE</scope>
    <source>
        <strain evidence="3">WA0000051536</strain>
    </source>
</reference>
<dbReference type="Gene3D" id="2.60.120.200">
    <property type="match status" value="1"/>
</dbReference>
<evidence type="ECO:0000313" key="4">
    <source>
        <dbReference type="Proteomes" id="UP000612746"/>
    </source>
</evidence>
<evidence type="ECO:0000313" key="3">
    <source>
        <dbReference type="EMBL" id="KAG2179548.1"/>
    </source>
</evidence>
<dbReference type="InterPro" id="IPR000757">
    <property type="entry name" value="Beta-glucanase-like"/>
</dbReference>
<feature type="signal peptide" evidence="1">
    <location>
        <begin position="1"/>
        <end position="19"/>
    </location>
</feature>
<dbReference type="AlphaFoldDB" id="A0A8H7PTH9"/>
<dbReference type="Pfam" id="PF00722">
    <property type="entry name" value="Glyco_hydro_16"/>
    <property type="match status" value="1"/>
</dbReference>
<evidence type="ECO:0000259" key="2">
    <source>
        <dbReference type="PROSITE" id="PS51762"/>
    </source>
</evidence>
<evidence type="ECO:0000256" key="1">
    <source>
        <dbReference type="SAM" id="SignalP"/>
    </source>
</evidence>
<comment type="caution">
    <text evidence="3">The sequence shown here is derived from an EMBL/GenBank/DDBJ whole genome shotgun (WGS) entry which is preliminary data.</text>
</comment>
<dbReference type="GO" id="GO:0005975">
    <property type="term" value="P:carbohydrate metabolic process"/>
    <property type="evidence" value="ECO:0007669"/>
    <property type="project" value="InterPro"/>
</dbReference>
<sequence length="349" mass="38591">MRNSLLIVSLSLLWWKTAADNLYQGCDCGFVNENGLFTNYWMSDFSNYPNDIHRDKEFYVANYTIEAKYPGTFPRSFDPKNVNVINNALQLAVTIGDDPQCGAIGTKRQDLFYGSFRAYIKTTGVPGTVSAFFLYGNDSEIDMETLSALNPPETYFAIHPGLTDAQSGRASALTHTNYMLNYTPSEVKEASLINLKIVLSPLYTNESAQQEYHEYRFDWIPGLAIFYVDGKEANRLYTNIPTVPGRILVNHWTDGNANFSQGPPKQNAFMEVQNITLFFNVSTSTNSSANNMACQSSHQACSIDVTTAESMPTPTPSVSQSGAVSLQSSLALLSLPATLIAAILCPYFL</sequence>
<keyword evidence="4" id="KW-1185">Reference proteome</keyword>
<name>A0A8H7PTH9_9FUNG</name>
<organism evidence="3 4">
    <name type="scientific">Umbelopsis vinacea</name>
    <dbReference type="NCBI Taxonomy" id="44442"/>
    <lineage>
        <taxon>Eukaryota</taxon>
        <taxon>Fungi</taxon>
        <taxon>Fungi incertae sedis</taxon>
        <taxon>Mucoromycota</taxon>
        <taxon>Mucoromycotina</taxon>
        <taxon>Umbelopsidomycetes</taxon>
        <taxon>Umbelopsidales</taxon>
        <taxon>Umbelopsidaceae</taxon>
        <taxon>Umbelopsis</taxon>
    </lineage>
</organism>
<dbReference type="PANTHER" id="PTHR38121:SF2">
    <property type="entry name" value="ACYLTRANSFERASE 3 DOMAIN-CONTAINING PROTEIN"/>
    <property type="match status" value="1"/>
</dbReference>
<keyword evidence="1" id="KW-0732">Signal</keyword>
<dbReference type="PROSITE" id="PS51762">
    <property type="entry name" value="GH16_2"/>
    <property type="match status" value="1"/>
</dbReference>
<gene>
    <name evidence="3" type="ORF">INT44_006395</name>
</gene>
<accession>A0A8H7PTH9</accession>
<dbReference type="EMBL" id="JAEPRA010000010">
    <property type="protein sequence ID" value="KAG2179548.1"/>
    <property type="molecule type" value="Genomic_DNA"/>
</dbReference>
<feature type="chain" id="PRO_5034369710" description="GH16 domain-containing protein" evidence="1">
    <location>
        <begin position="20"/>
        <end position="349"/>
    </location>
</feature>
<protein>
    <recommendedName>
        <fullName evidence="2">GH16 domain-containing protein</fullName>
    </recommendedName>
</protein>
<dbReference type="PANTHER" id="PTHR38121">
    <property type="entry name" value="GH16 DOMAIN-CONTAINING PROTEIN"/>
    <property type="match status" value="1"/>
</dbReference>